<dbReference type="Gene3D" id="3.40.50.11440">
    <property type="match status" value="1"/>
</dbReference>
<name>A0A382ZD33_9ZZZZ</name>
<dbReference type="EMBL" id="UINC01182743">
    <property type="protein sequence ID" value="SVD93129.1"/>
    <property type="molecule type" value="Genomic_DNA"/>
</dbReference>
<organism evidence="2">
    <name type="scientific">marine metagenome</name>
    <dbReference type="NCBI Taxonomy" id="408172"/>
    <lineage>
        <taxon>unclassified sequences</taxon>
        <taxon>metagenomes</taxon>
        <taxon>ecological metagenomes</taxon>
    </lineage>
</organism>
<evidence type="ECO:0000259" key="1">
    <source>
        <dbReference type="Pfam" id="PF09861"/>
    </source>
</evidence>
<dbReference type="PANTHER" id="PTHR33171:SF17">
    <property type="entry name" value="LARA-LIKE N-TERMINAL DOMAIN-CONTAINING PROTEIN"/>
    <property type="match status" value="1"/>
</dbReference>
<accession>A0A382ZD33</accession>
<reference evidence="2" key="1">
    <citation type="submission" date="2018-05" db="EMBL/GenBank/DDBJ databases">
        <authorList>
            <person name="Lanie J.A."/>
            <person name="Ng W.-L."/>
            <person name="Kazmierczak K.M."/>
            <person name="Andrzejewski T.M."/>
            <person name="Davidsen T.M."/>
            <person name="Wayne K.J."/>
            <person name="Tettelin H."/>
            <person name="Glass J.I."/>
            <person name="Rusch D."/>
            <person name="Podicherti R."/>
            <person name="Tsui H.-C.T."/>
            <person name="Winkler M.E."/>
        </authorList>
    </citation>
    <scope>NUCLEOTIDE SEQUENCE</scope>
</reference>
<dbReference type="Gene3D" id="3.90.226.30">
    <property type="match status" value="1"/>
</dbReference>
<dbReference type="Pfam" id="PF09861">
    <property type="entry name" value="Lar_N"/>
    <property type="match status" value="1"/>
</dbReference>
<dbReference type="AlphaFoldDB" id="A0A382ZD33"/>
<dbReference type="InterPro" id="IPR048068">
    <property type="entry name" value="LarA-like"/>
</dbReference>
<proteinExistence type="predicted"/>
<sequence>MGRIPLRTRAWFGDDEIELPVPDRWTVDVLPPADGPALSDQEMRACLDRALGCDALAQMARGVTSVLIVIDDLGRPTPTHRIAPFVVKTLLAAGVDDGAISFLVATGSHRQLKTDEIERKLGSDLASRFPVHCHDACHDEMCDLGPLPSGMPVVVNRRVVDADLVIGISCVLPHTLAGFSGGGKI</sequence>
<dbReference type="PANTHER" id="PTHR33171">
    <property type="entry name" value="LAR_N DOMAIN-CONTAINING PROTEIN"/>
    <property type="match status" value="1"/>
</dbReference>
<dbReference type="GO" id="GO:0050043">
    <property type="term" value="F:lactate racemase activity"/>
    <property type="evidence" value="ECO:0007669"/>
    <property type="project" value="InterPro"/>
</dbReference>
<dbReference type="InterPro" id="IPR018657">
    <property type="entry name" value="LarA-like_N"/>
</dbReference>
<protein>
    <recommendedName>
        <fullName evidence="1">LarA-like N-terminal domain-containing protein</fullName>
    </recommendedName>
</protein>
<evidence type="ECO:0000313" key="2">
    <source>
        <dbReference type="EMBL" id="SVD93129.1"/>
    </source>
</evidence>
<gene>
    <name evidence="2" type="ORF">METZ01_LOCUS445983</name>
</gene>
<feature type="non-terminal residue" evidence="2">
    <location>
        <position position="185"/>
    </location>
</feature>
<dbReference type="InterPro" id="IPR043166">
    <property type="entry name" value="LarA-like_C"/>
</dbReference>
<feature type="domain" description="LarA-like N-terminal" evidence="1">
    <location>
        <begin position="12"/>
        <end position="184"/>
    </location>
</feature>